<sequence>MPEFRESLAHFLYFFAMWNLYKGKTSFVLFGLWADYTAAEVKRTGKGKEGLVQKLDSTCAFKRGTKGCQTLLFPQSFRKSKARPNPSSLQTLELKKVEHTSRAIFFTFGSMCLKVAYLTHTSIQWYTREQWECSVRTIPKEHRGKIGLALKFKEHIIAFVTNDLVFQPTGFKDEPVGYALDWHARFYFNLINYHPNLAPGLSPFLTEGEVFDCPSRTIQKLIFSRALLNSATVDSVLAPTQEQHLKYIHWLHVYAKNTTQIPKHMSKLVDSYNDTLTFEKKTINLGHLVFGEKDWKHLDGLISLDIDPLSCMFAEQGLLKSQMNLLLDSYENLYPPQNKSDYQFWPTYAYAVKKQIWSIVHCFPPNSHCSEGLKVRMLESLTSRSTMVLNIDAAFSQSLSLKPKELQLDPSSTVEMAVFYAFLLDKKRDPVLSLHQITQQAKHEFRIKNNLVQPGKAKVAMTGGQREAQQEFIQKALRCIHGSHRAIW</sequence>
<dbReference type="Proteomes" id="UP000724874">
    <property type="component" value="Unassembled WGS sequence"/>
</dbReference>
<proteinExistence type="predicted"/>
<gene>
    <name evidence="1" type="ORF">CPB84DRAFT_1749702</name>
</gene>
<reference evidence="1" key="1">
    <citation type="submission" date="2020-11" db="EMBL/GenBank/DDBJ databases">
        <authorList>
            <consortium name="DOE Joint Genome Institute"/>
            <person name="Ahrendt S."/>
            <person name="Riley R."/>
            <person name="Andreopoulos W."/>
            <person name="LaButti K."/>
            <person name="Pangilinan J."/>
            <person name="Ruiz-duenas F.J."/>
            <person name="Barrasa J.M."/>
            <person name="Sanchez-Garcia M."/>
            <person name="Camarero S."/>
            <person name="Miyauchi S."/>
            <person name="Serrano A."/>
            <person name="Linde D."/>
            <person name="Babiker R."/>
            <person name="Drula E."/>
            <person name="Ayuso-Fernandez I."/>
            <person name="Pacheco R."/>
            <person name="Padilla G."/>
            <person name="Ferreira P."/>
            <person name="Barriuso J."/>
            <person name="Kellner H."/>
            <person name="Castanera R."/>
            <person name="Alfaro M."/>
            <person name="Ramirez L."/>
            <person name="Pisabarro A.G."/>
            <person name="Kuo A."/>
            <person name="Tritt A."/>
            <person name="Lipzen A."/>
            <person name="He G."/>
            <person name="Yan M."/>
            <person name="Ng V."/>
            <person name="Cullen D."/>
            <person name="Martin F."/>
            <person name="Rosso M.-N."/>
            <person name="Henrissat B."/>
            <person name="Hibbett D."/>
            <person name="Martinez A.T."/>
            <person name="Grigoriev I.V."/>
        </authorList>
    </citation>
    <scope>NUCLEOTIDE SEQUENCE</scope>
    <source>
        <strain evidence="1">AH 44721</strain>
    </source>
</reference>
<accession>A0A9P5NGX9</accession>
<organism evidence="1 2">
    <name type="scientific">Gymnopilus junonius</name>
    <name type="common">Spectacular rustgill mushroom</name>
    <name type="synonym">Gymnopilus spectabilis subsp. junonius</name>
    <dbReference type="NCBI Taxonomy" id="109634"/>
    <lineage>
        <taxon>Eukaryota</taxon>
        <taxon>Fungi</taxon>
        <taxon>Dikarya</taxon>
        <taxon>Basidiomycota</taxon>
        <taxon>Agaricomycotina</taxon>
        <taxon>Agaricomycetes</taxon>
        <taxon>Agaricomycetidae</taxon>
        <taxon>Agaricales</taxon>
        <taxon>Agaricineae</taxon>
        <taxon>Hymenogastraceae</taxon>
        <taxon>Gymnopilus</taxon>
    </lineage>
</organism>
<evidence type="ECO:0000313" key="1">
    <source>
        <dbReference type="EMBL" id="KAF8887652.1"/>
    </source>
</evidence>
<keyword evidence="2" id="KW-1185">Reference proteome</keyword>
<comment type="caution">
    <text evidence="1">The sequence shown here is derived from an EMBL/GenBank/DDBJ whole genome shotgun (WGS) entry which is preliminary data.</text>
</comment>
<name>A0A9P5NGX9_GYMJU</name>
<evidence type="ECO:0000313" key="2">
    <source>
        <dbReference type="Proteomes" id="UP000724874"/>
    </source>
</evidence>
<protein>
    <submittedName>
        <fullName evidence="1">Uncharacterized protein</fullName>
    </submittedName>
</protein>
<dbReference type="OrthoDB" id="3268838at2759"/>
<dbReference type="EMBL" id="JADNYJ010000089">
    <property type="protein sequence ID" value="KAF8887652.1"/>
    <property type="molecule type" value="Genomic_DNA"/>
</dbReference>
<dbReference type="AlphaFoldDB" id="A0A9P5NGX9"/>